<name>A0A1C1A5V9_9BACL</name>
<dbReference type="STRING" id="512399.A8709_09945"/>
<protein>
    <submittedName>
        <fullName evidence="1">Uncharacterized protein</fullName>
    </submittedName>
</protein>
<dbReference type="EMBL" id="LYPC01000012">
    <property type="protein sequence ID" value="OCT15935.1"/>
    <property type="molecule type" value="Genomic_DNA"/>
</dbReference>
<dbReference type="Proteomes" id="UP000093309">
    <property type="component" value="Unassembled WGS sequence"/>
</dbReference>
<gene>
    <name evidence="1" type="ORF">A8709_09945</name>
</gene>
<sequence length="103" mass="11233">MRSLPRNRALPAGVTPQKGVTAPLFRASAAVRPKKGLTSPASAITTAQTIPRVHANQGRPLQPRAWPISFAQNARILRDIKRNLSDYVTIEGMRAYFAAKIVS</sequence>
<evidence type="ECO:0000313" key="1">
    <source>
        <dbReference type="EMBL" id="OCT15935.1"/>
    </source>
</evidence>
<evidence type="ECO:0000313" key="2">
    <source>
        <dbReference type="Proteomes" id="UP000093309"/>
    </source>
</evidence>
<comment type="caution">
    <text evidence="1">The sequence shown here is derived from an EMBL/GenBank/DDBJ whole genome shotgun (WGS) entry which is preliminary data.</text>
</comment>
<dbReference type="AlphaFoldDB" id="A0A1C1A5V9"/>
<organism evidence="1 2">
    <name type="scientific">Paenibacillus pectinilyticus</name>
    <dbReference type="NCBI Taxonomy" id="512399"/>
    <lineage>
        <taxon>Bacteria</taxon>
        <taxon>Bacillati</taxon>
        <taxon>Bacillota</taxon>
        <taxon>Bacilli</taxon>
        <taxon>Bacillales</taxon>
        <taxon>Paenibacillaceae</taxon>
        <taxon>Paenibacillus</taxon>
    </lineage>
</organism>
<accession>A0A1C1A5V9</accession>
<reference evidence="2" key="1">
    <citation type="submission" date="2016-05" db="EMBL/GenBank/DDBJ databases">
        <title>Paenibacillus oryzae. sp. nov., isolated from the rice root.</title>
        <authorList>
            <person name="Zhang J."/>
            <person name="Zhang X."/>
        </authorList>
    </citation>
    <scope>NUCLEOTIDE SEQUENCE [LARGE SCALE GENOMIC DNA]</scope>
    <source>
        <strain evidence="2">KCTC13222</strain>
    </source>
</reference>
<keyword evidence="2" id="KW-1185">Reference proteome</keyword>
<proteinExistence type="predicted"/>